<name>A0A2S6HBS3_9GAMM</name>
<protein>
    <submittedName>
        <fullName evidence="2">Uncharacterized protein</fullName>
    </submittedName>
</protein>
<organism evidence="2 3">
    <name type="scientific">Methylobacter tundripaludum</name>
    <dbReference type="NCBI Taxonomy" id="173365"/>
    <lineage>
        <taxon>Bacteria</taxon>
        <taxon>Pseudomonadati</taxon>
        <taxon>Pseudomonadota</taxon>
        <taxon>Gammaproteobacteria</taxon>
        <taxon>Methylococcales</taxon>
        <taxon>Methylococcaceae</taxon>
        <taxon>Methylobacter</taxon>
    </lineage>
</organism>
<dbReference type="Proteomes" id="UP000240010">
    <property type="component" value="Unassembled WGS sequence"/>
</dbReference>
<reference evidence="2 3" key="1">
    <citation type="submission" date="2018-02" db="EMBL/GenBank/DDBJ databases">
        <title>Subsurface microbial communities from deep shales in Ohio and West Virginia, USA.</title>
        <authorList>
            <person name="Wrighton K."/>
        </authorList>
    </citation>
    <scope>NUCLEOTIDE SEQUENCE [LARGE SCALE GENOMIC DNA]</scope>
    <source>
        <strain evidence="2 3">OWC-DMM</strain>
    </source>
</reference>
<accession>A0A2S6HBS3</accession>
<dbReference type="AlphaFoldDB" id="A0A2S6HBS3"/>
<feature type="region of interest" description="Disordered" evidence="1">
    <location>
        <begin position="1"/>
        <end position="35"/>
    </location>
</feature>
<gene>
    <name evidence="2" type="ORF">B0F87_107151</name>
</gene>
<comment type="caution">
    <text evidence="2">The sequence shown here is derived from an EMBL/GenBank/DDBJ whole genome shotgun (WGS) entry which is preliminary data.</text>
</comment>
<evidence type="ECO:0000313" key="3">
    <source>
        <dbReference type="Proteomes" id="UP000240010"/>
    </source>
</evidence>
<dbReference type="EMBL" id="PTIZ01000007">
    <property type="protein sequence ID" value="PPK74908.1"/>
    <property type="molecule type" value="Genomic_DNA"/>
</dbReference>
<proteinExistence type="predicted"/>
<dbReference type="RefSeq" id="WP_104429428.1">
    <property type="nucleotide sequence ID" value="NZ_PTIZ01000007.1"/>
</dbReference>
<evidence type="ECO:0000313" key="2">
    <source>
        <dbReference type="EMBL" id="PPK74908.1"/>
    </source>
</evidence>
<evidence type="ECO:0000256" key="1">
    <source>
        <dbReference type="SAM" id="MobiDB-lite"/>
    </source>
</evidence>
<feature type="compositionally biased region" description="Polar residues" evidence="1">
    <location>
        <begin position="1"/>
        <end position="15"/>
    </location>
</feature>
<sequence>MSGQDKATKLTGENVNSDEKQYGLKSGTSTDSNTKEKYFNGREFSEALDKIEDTNYVFFFGQQGSGKSVIIGSLLRSLNEGKSNKGGFILNKGDNIKHKGCKELLQEGYRFAYNAHEILKQKRFMARNDKGDLTIINGRFEPTIEDCNPLDITFLDVAGEDLIELDANHGQGKLPNHINIFLKLSTLPLLIILVVPHDPTIENKPEGYTDRLMAQFLETIDKRSSQDKLKKPRIMLLITQWDSYAGKYQNDVTAFAKTKLPSTYTLLNRNRDLISEYSIGRVIELTEGELSIDPFYEEYPIRVWNRIYETFTGKSLNKKPWWQFF</sequence>